<dbReference type="AlphaFoldDB" id="A0A8H3GRX3"/>
<dbReference type="EMBL" id="CAJMWS010000937">
    <property type="protein sequence ID" value="CAE6469581.1"/>
    <property type="molecule type" value="Genomic_DNA"/>
</dbReference>
<accession>A0A8H3GRX3</accession>
<organism evidence="1 2">
    <name type="scientific">Rhizoctonia solani</name>
    <dbReference type="NCBI Taxonomy" id="456999"/>
    <lineage>
        <taxon>Eukaryota</taxon>
        <taxon>Fungi</taxon>
        <taxon>Dikarya</taxon>
        <taxon>Basidiomycota</taxon>
        <taxon>Agaricomycotina</taxon>
        <taxon>Agaricomycetes</taxon>
        <taxon>Cantharellales</taxon>
        <taxon>Ceratobasidiaceae</taxon>
        <taxon>Rhizoctonia</taxon>
    </lineage>
</organism>
<dbReference type="SUPFAM" id="SSF50969">
    <property type="entry name" value="YVTN repeat-like/Quinoprotein amine dehydrogenase"/>
    <property type="match status" value="1"/>
</dbReference>
<comment type="caution">
    <text evidence="1">The sequence shown here is derived from an EMBL/GenBank/DDBJ whole genome shotgun (WGS) entry which is preliminary data.</text>
</comment>
<gene>
    <name evidence="1" type="ORF">RDB_LOCUS172808</name>
</gene>
<sequence length="203" mass="23238">MRCYSKSNDHSSYVLVWDTHIGSNPIWEKMIPCFGNYGLSNPRFSPDNRFIAFINDPQGMYLVSAESGQTVLGPVRGYWWDHRCFAWSPDSARLTVGYWAGAIRIWDVSNIPQSHTVATGASMIELSDTQNDPPVWESEWKLQGDGWIIDRASRLLAWVPLDLKESVLYPRNIHLFSTKGYVKINFENALIGERWSECYTPAD</sequence>
<reference evidence="1" key="1">
    <citation type="submission" date="2021-01" db="EMBL/GenBank/DDBJ databases">
        <authorList>
            <person name="Kaushik A."/>
        </authorList>
    </citation>
    <scope>NUCLEOTIDE SEQUENCE</scope>
    <source>
        <strain evidence="1">AG1-1C</strain>
    </source>
</reference>
<dbReference type="Proteomes" id="UP000663846">
    <property type="component" value="Unassembled WGS sequence"/>
</dbReference>
<evidence type="ECO:0008006" key="3">
    <source>
        <dbReference type="Google" id="ProtNLM"/>
    </source>
</evidence>
<evidence type="ECO:0000313" key="1">
    <source>
        <dbReference type="EMBL" id="CAE6469581.1"/>
    </source>
</evidence>
<name>A0A8H3GRX3_9AGAM</name>
<evidence type="ECO:0000313" key="2">
    <source>
        <dbReference type="Proteomes" id="UP000663846"/>
    </source>
</evidence>
<dbReference type="Gene3D" id="2.130.10.10">
    <property type="entry name" value="YVTN repeat-like/Quinoprotein amine dehydrogenase"/>
    <property type="match status" value="1"/>
</dbReference>
<dbReference type="InterPro" id="IPR015943">
    <property type="entry name" value="WD40/YVTN_repeat-like_dom_sf"/>
</dbReference>
<protein>
    <recommendedName>
        <fullName evidence="3">Vegetative incompatibility protein HET-E-1 [Podospora anserina]</fullName>
    </recommendedName>
</protein>
<proteinExistence type="predicted"/>
<dbReference type="InterPro" id="IPR011044">
    <property type="entry name" value="Quino_amine_DH_bsu"/>
</dbReference>